<dbReference type="EMBL" id="UINC01000677">
    <property type="protein sequence ID" value="SUZ59425.1"/>
    <property type="molecule type" value="Genomic_DNA"/>
</dbReference>
<organism evidence="6">
    <name type="scientific">marine metagenome</name>
    <dbReference type="NCBI Taxonomy" id="408172"/>
    <lineage>
        <taxon>unclassified sequences</taxon>
        <taxon>metagenomes</taxon>
        <taxon>ecological metagenomes</taxon>
    </lineage>
</organism>
<evidence type="ECO:0000256" key="2">
    <source>
        <dbReference type="ARBA" id="ARBA00022723"/>
    </source>
</evidence>
<accession>A0A381NXR8</accession>
<evidence type="ECO:0000256" key="3">
    <source>
        <dbReference type="ARBA" id="ARBA00023004"/>
    </source>
</evidence>
<feature type="region of interest" description="Disordered" evidence="4">
    <location>
        <begin position="236"/>
        <end position="255"/>
    </location>
</feature>
<dbReference type="InterPro" id="IPR036909">
    <property type="entry name" value="Cyt_c-like_dom_sf"/>
</dbReference>
<evidence type="ECO:0000313" key="6">
    <source>
        <dbReference type="EMBL" id="SUZ59425.1"/>
    </source>
</evidence>
<sequence length="491" mass="54269">MMKVAKRVLQGVAAATALSALMVTALVAPSSLGAQESSLGDLTFTRDIVPILQRSCQTCHRDGGVAPMSLESYEQVRRYSSRIVYRTGLRYVAGAMPPWYVEKDIGIQHFKNDPSLSDWEVAAIAAWVENGMPEGSPADMPPPRVFPNGETWIAGEPDLIVKTNEVLVEGGAPDWWGEIESVPVGLDEDRWVSSVEIREVNDVDNRNQGADERETVGGRFVFHHMIWGTRVLAEDAEDGERRPSTGWPVHEVGRNPDMFAPEAGRLLRAGSSVVSSSVHLHSNGVDTRSHLEIGFRFHPVGYEPQYRRGGVGGLGNGVDIDIRGNEAEQELHAYRTLSQNIKIVTFEPHLHAPGARMCLEAIWGYNVETLSCVGYDHNWVRGYAYDDDHAPLLPKGTILHITGYMDNTENNVNVPDARNWQGSGNRSVTNMFIDLGMRVSLTDEQFVAEMAKRRETLDLNANSHVIGCPLCTVLPAGEEWADEDEDEEGSR</sequence>
<keyword evidence="3" id="KW-0408">Iron</keyword>
<name>A0A381NXR8_9ZZZZ</name>
<feature type="domain" description="Cytochrome c" evidence="5">
    <location>
        <begin position="35"/>
        <end position="132"/>
    </location>
</feature>
<evidence type="ECO:0000259" key="5">
    <source>
        <dbReference type="PROSITE" id="PS51007"/>
    </source>
</evidence>
<protein>
    <recommendedName>
        <fullName evidence="5">Cytochrome c domain-containing protein</fullName>
    </recommendedName>
</protein>
<reference evidence="6" key="1">
    <citation type="submission" date="2018-05" db="EMBL/GenBank/DDBJ databases">
        <authorList>
            <person name="Lanie J.A."/>
            <person name="Ng W.-L."/>
            <person name="Kazmierczak K.M."/>
            <person name="Andrzejewski T.M."/>
            <person name="Davidsen T.M."/>
            <person name="Wayne K.J."/>
            <person name="Tettelin H."/>
            <person name="Glass J.I."/>
            <person name="Rusch D."/>
            <person name="Podicherti R."/>
            <person name="Tsui H.-C.T."/>
            <person name="Winkler M.E."/>
        </authorList>
    </citation>
    <scope>NUCLEOTIDE SEQUENCE</scope>
</reference>
<proteinExistence type="predicted"/>
<dbReference type="InterPro" id="IPR009056">
    <property type="entry name" value="Cyt_c-like_dom"/>
</dbReference>
<dbReference type="GO" id="GO:0009055">
    <property type="term" value="F:electron transfer activity"/>
    <property type="evidence" value="ECO:0007669"/>
    <property type="project" value="InterPro"/>
</dbReference>
<dbReference type="PROSITE" id="PS51007">
    <property type="entry name" value="CYTC"/>
    <property type="match status" value="1"/>
</dbReference>
<evidence type="ECO:0000256" key="1">
    <source>
        <dbReference type="ARBA" id="ARBA00022617"/>
    </source>
</evidence>
<dbReference type="SUPFAM" id="SSF46626">
    <property type="entry name" value="Cytochrome c"/>
    <property type="match status" value="1"/>
</dbReference>
<gene>
    <name evidence="6" type="ORF">METZ01_LOCUS12279</name>
</gene>
<evidence type="ECO:0000256" key="4">
    <source>
        <dbReference type="SAM" id="MobiDB-lite"/>
    </source>
</evidence>
<keyword evidence="1" id="KW-0349">Heme</keyword>
<keyword evidence="2" id="KW-0479">Metal-binding</keyword>
<dbReference type="GO" id="GO:0020037">
    <property type="term" value="F:heme binding"/>
    <property type="evidence" value="ECO:0007669"/>
    <property type="project" value="InterPro"/>
</dbReference>
<dbReference type="GO" id="GO:0046872">
    <property type="term" value="F:metal ion binding"/>
    <property type="evidence" value="ECO:0007669"/>
    <property type="project" value="UniProtKB-KW"/>
</dbReference>
<dbReference type="AlphaFoldDB" id="A0A381NXR8"/>